<sequence>MWKGHSIKHLQDVVLIGRLIDFLDSHYQNNQIYIATKIILEYGLGLIHAHMPLQNNSKHYKIYRLIRPAVEEGGGRMLKLDQNSSNNAEGSPLVKISAYWKREGTWLAATVGLALVAAAGTGPPAVRPDRK</sequence>
<evidence type="ECO:0000313" key="3">
    <source>
        <dbReference type="Proteomes" id="UP001151760"/>
    </source>
</evidence>
<keyword evidence="1" id="KW-1133">Transmembrane helix</keyword>
<proteinExistence type="predicted"/>
<keyword evidence="1" id="KW-0812">Transmembrane</keyword>
<reference evidence="2" key="1">
    <citation type="journal article" date="2022" name="Int. J. Mol. Sci.">
        <title>Draft Genome of Tanacetum Coccineum: Genomic Comparison of Closely Related Tanacetum-Family Plants.</title>
        <authorList>
            <person name="Yamashiro T."/>
            <person name="Shiraishi A."/>
            <person name="Nakayama K."/>
            <person name="Satake H."/>
        </authorList>
    </citation>
    <scope>NUCLEOTIDE SEQUENCE</scope>
</reference>
<evidence type="ECO:0000256" key="1">
    <source>
        <dbReference type="SAM" id="Phobius"/>
    </source>
</evidence>
<comment type="caution">
    <text evidence="2">The sequence shown here is derived from an EMBL/GenBank/DDBJ whole genome shotgun (WGS) entry which is preliminary data.</text>
</comment>
<reference evidence="2" key="2">
    <citation type="submission" date="2022-01" db="EMBL/GenBank/DDBJ databases">
        <authorList>
            <person name="Yamashiro T."/>
            <person name="Shiraishi A."/>
            <person name="Satake H."/>
            <person name="Nakayama K."/>
        </authorList>
    </citation>
    <scope>NUCLEOTIDE SEQUENCE</scope>
</reference>
<gene>
    <name evidence="2" type="ORF">Tco_1056201</name>
</gene>
<dbReference type="EMBL" id="BQNB010019116">
    <property type="protein sequence ID" value="GJT81859.1"/>
    <property type="molecule type" value="Genomic_DNA"/>
</dbReference>
<evidence type="ECO:0000313" key="2">
    <source>
        <dbReference type="EMBL" id="GJT81859.1"/>
    </source>
</evidence>
<accession>A0ABQ5H2S3</accession>
<keyword evidence="1" id="KW-0472">Membrane</keyword>
<organism evidence="2 3">
    <name type="scientific">Tanacetum coccineum</name>
    <dbReference type="NCBI Taxonomy" id="301880"/>
    <lineage>
        <taxon>Eukaryota</taxon>
        <taxon>Viridiplantae</taxon>
        <taxon>Streptophyta</taxon>
        <taxon>Embryophyta</taxon>
        <taxon>Tracheophyta</taxon>
        <taxon>Spermatophyta</taxon>
        <taxon>Magnoliopsida</taxon>
        <taxon>eudicotyledons</taxon>
        <taxon>Gunneridae</taxon>
        <taxon>Pentapetalae</taxon>
        <taxon>asterids</taxon>
        <taxon>campanulids</taxon>
        <taxon>Asterales</taxon>
        <taxon>Asteraceae</taxon>
        <taxon>Asteroideae</taxon>
        <taxon>Anthemideae</taxon>
        <taxon>Anthemidinae</taxon>
        <taxon>Tanacetum</taxon>
    </lineage>
</organism>
<name>A0ABQ5H2S3_9ASTR</name>
<keyword evidence="3" id="KW-1185">Reference proteome</keyword>
<dbReference type="Proteomes" id="UP001151760">
    <property type="component" value="Unassembled WGS sequence"/>
</dbReference>
<protein>
    <submittedName>
        <fullName evidence="2">Uncharacterized protein</fullName>
    </submittedName>
</protein>
<feature type="transmembrane region" description="Helical" evidence="1">
    <location>
        <begin position="105"/>
        <end position="126"/>
    </location>
</feature>